<dbReference type="PRINTS" id="PR01486">
    <property type="entry name" value="PHPHLIPASEA1"/>
</dbReference>
<evidence type="ECO:0000256" key="17">
    <source>
        <dbReference type="ARBA" id="ARBA00023237"/>
    </source>
</evidence>
<dbReference type="GO" id="GO:0005509">
    <property type="term" value="F:calcium ion binding"/>
    <property type="evidence" value="ECO:0007669"/>
    <property type="project" value="TreeGrafter"/>
</dbReference>
<evidence type="ECO:0000256" key="11">
    <source>
        <dbReference type="ARBA" id="ARBA00022729"/>
    </source>
</evidence>
<dbReference type="InterPro" id="IPR003187">
    <property type="entry name" value="PLipase_A1"/>
</dbReference>
<dbReference type="InterPro" id="IPR036541">
    <property type="entry name" value="PLipase_A1_sf"/>
</dbReference>
<keyword evidence="10 19" id="KW-0479">Metal-binding</keyword>
<evidence type="ECO:0000256" key="2">
    <source>
        <dbReference type="ARBA" id="ARBA00001604"/>
    </source>
</evidence>
<evidence type="ECO:0000256" key="3">
    <source>
        <dbReference type="ARBA" id="ARBA00010525"/>
    </source>
</evidence>
<evidence type="ECO:0000256" key="1">
    <source>
        <dbReference type="ARBA" id="ARBA00000111"/>
    </source>
</evidence>
<dbReference type="GO" id="GO:0016042">
    <property type="term" value="P:lipid catabolic process"/>
    <property type="evidence" value="ECO:0007669"/>
    <property type="project" value="UniProtKB-KW"/>
</dbReference>
<dbReference type="GO" id="GO:0004623">
    <property type="term" value="F:phospholipase A2 activity"/>
    <property type="evidence" value="ECO:0007669"/>
    <property type="project" value="UniProtKB-EC"/>
</dbReference>
<comment type="cofactor">
    <cofactor evidence="20">
        <name>Ca(2+)</name>
        <dbReference type="ChEBI" id="CHEBI:29108"/>
    </cofactor>
    <text evidence="20">Binds 1 Ca(2+) ion per monomer. In the dimeric form the Ca(2+) is bound by different amino acids with binding of each Ca(2+) shared with ligands coming from each monomer. The Ca(2+) ion may have a role in catalysis.</text>
</comment>
<dbReference type="PANTHER" id="PTHR40457:SF1">
    <property type="entry name" value="PHOSPHOLIPASE A1"/>
    <property type="match status" value="1"/>
</dbReference>
<comment type="subunit">
    <text evidence="4 20">Homodimer; dimerization is reversible, and the dimeric form is the active one.</text>
</comment>
<feature type="active site" description="Proton acceptor" evidence="18">
    <location>
        <position position="169"/>
    </location>
</feature>
<dbReference type="FunCoup" id="A0A6G9IBU0">
    <property type="interactions" value="72"/>
</dbReference>
<dbReference type="AlphaFoldDB" id="A0A6G9IBU0"/>
<keyword evidence="15 20" id="KW-0443">Lipid metabolism</keyword>
<keyword evidence="14 20" id="KW-0442">Lipid degradation</keyword>
<evidence type="ECO:0000256" key="16">
    <source>
        <dbReference type="ARBA" id="ARBA00023136"/>
    </source>
</evidence>
<comment type="function">
    <text evidence="20">Hydrolysis of phosphatidylcholine with phospholipase A2 (EC 3.1.1.4) and phospholipase A1 (EC 3.1.1.32) activities.</text>
</comment>
<dbReference type="NCBIfam" id="NF008031">
    <property type="entry name" value="PRK10763.1"/>
    <property type="match status" value="1"/>
</dbReference>
<dbReference type="Pfam" id="PF02253">
    <property type="entry name" value="PLA1"/>
    <property type="match status" value="1"/>
</dbReference>
<feature type="chain" id="PRO_5026371472" description="Phospholipase A1" evidence="20">
    <location>
        <begin position="30"/>
        <end position="299"/>
    </location>
</feature>
<feature type="binding site" description="in dimeric form" evidence="19">
    <location>
        <position position="179"/>
    </location>
    <ligand>
        <name>Ca(2+)</name>
        <dbReference type="ChEBI" id="CHEBI:29108"/>
        <label>1</label>
    </ligand>
</feature>
<evidence type="ECO:0000313" key="22">
    <source>
        <dbReference type="Proteomes" id="UP000501168"/>
    </source>
</evidence>
<reference evidence="21 22" key="1">
    <citation type="submission" date="2020-03" db="EMBL/GenBank/DDBJ databases">
        <title>Complete genome sequence of Orbus sp. IPMB12 (BCRC 80908).</title>
        <authorList>
            <person name="Lo W.-S."/>
            <person name="Chang T.-H."/>
            <person name="Kuo C.-H."/>
        </authorList>
    </citation>
    <scope>NUCLEOTIDE SEQUENCE [LARGE SCALE GENOMIC DNA]</scope>
    <source>
        <strain evidence="21 22">IPMB12</strain>
    </source>
</reference>
<protein>
    <recommendedName>
        <fullName evidence="7 20">Phospholipase A1</fullName>
        <ecNumber evidence="5 20">3.1.1.32</ecNumber>
        <ecNumber evidence="6 20">3.1.1.4</ecNumber>
    </recommendedName>
    <alternativeName>
        <fullName evidence="20">Phosphatidylcholine 1-acylhydrolase</fullName>
    </alternativeName>
</protein>
<dbReference type="RefSeq" id="WP_166915953.1">
    <property type="nucleotide sequence ID" value="NZ_CP050253.1"/>
</dbReference>
<accession>A0A6G9IBU0</accession>
<comment type="subcellular location">
    <subcellularLocation>
        <location evidence="20">Cell outer membrane</location>
        <topology evidence="20">Multi-pass membrane protein</topology>
    </subcellularLocation>
    <text evidence="20">One of the very few enzymes located there.</text>
</comment>
<dbReference type="SUPFAM" id="SSF56931">
    <property type="entry name" value="Outer membrane phospholipase A (OMPLA)"/>
    <property type="match status" value="1"/>
</dbReference>
<feature type="binding site" description="in dimeric form" evidence="19">
    <location>
        <position position="133"/>
    </location>
    <ligand>
        <name>Ca(2+)</name>
        <dbReference type="ChEBI" id="CHEBI:29108"/>
        <label>1</label>
    </ligand>
</feature>
<organism evidence="21 22">
    <name type="scientific">Zophobihabitans entericus</name>
    <dbReference type="NCBI Taxonomy" id="1635327"/>
    <lineage>
        <taxon>Bacteria</taxon>
        <taxon>Pseudomonadati</taxon>
        <taxon>Pseudomonadota</taxon>
        <taxon>Gammaproteobacteria</taxon>
        <taxon>Orbales</taxon>
        <taxon>Orbaceae</taxon>
        <taxon>Zophobihabitans</taxon>
    </lineage>
</organism>
<keyword evidence="17 20" id="KW-0998">Cell outer membrane</keyword>
<sequence length="299" mass="34453">MRKLIQSVKTTILPLALLSASFTPLTALAEEPTIPQNVSDSPSIIGRLLQKNNSDFLALYPYESNYLLYTYTSNINRESIQSYSWSDHARKDEAKFQISLGFPIYRGIFGENSVLAASYTQQSWWQAFNSAQSSPFRETNYEPQLFVGFKTEYEFLGWTLKDIEVGFNHQSNGRSQATSRSWNRVYARAMAMKDNFMIDLKAWYRIPESSSSDDNPDLTKYVGYYRLTLGYSWNSHMFTAQGRYNWNTGYGNAELGWSYPVSDVLRIYTQLYTGYGESLIDYNYKQTRFGVGIKLGNLF</sequence>
<keyword evidence="9" id="KW-0812">Transmembrane</keyword>
<evidence type="ECO:0000313" key="21">
    <source>
        <dbReference type="EMBL" id="QIQ21289.1"/>
    </source>
</evidence>
<keyword evidence="13 19" id="KW-0106">Calcium</keyword>
<evidence type="ECO:0000256" key="5">
    <source>
        <dbReference type="ARBA" id="ARBA00013179"/>
    </source>
</evidence>
<keyword evidence="8" id="KW-1134">Transmembrane beta strand</keyword>
<evidence type="ECO:0000256" key="13">
    <source>
        <dbReference type="ARBA" id="ARBA00022837"/>
    </source>
</evidence>
<dbReference type="PANTHER" id="PTHR40457">
    <property type="entry name" value="PHOSPHOLIPASE A1"/>
    <property type="match status" value="1"/>
</dbReference>
<evidence type="ECO:0000256" key="19">
    <source>
        <dbReference type="PIRSR" id="PIRSR603187-2"/>
    </source>
</evidence>
<dbReference type="EMBL" id="CP050253">
    <property type="protein sequence ID" value="QIQ21289.1"/>
    <property type="molecule type" value="Genomic_DNA"/>
</dbReference>
<gene>
    <name evidence="21" type="primary">pldA</name>
    <name evidence="21" type="ORF">IPMB12_06070</name>
</gene>
<feature type="binding site" description="in dimeric form" evidence="19">
    <location>
        <position position="214"/>
    </location>
    <ligand>
        <name>Ca(2+)</name>
        <dbReference type="ChEBI" id="CHEBI:29108"/>
        <label>1</label>
    </ligand>
</feature>
<keyword evidence="16" id="KW-0472">Membrane</keyword>
<evidence type="ECO:0000256" key="4">
    <source>
        <dbReference type="ARBA" id="ARBA00011702"/>
    </source>
</evidence>
<comment type="similarity">
    <text evidence="3 20">Belongs to the phospholipase A1 family.</text>
</comment>
<dbReference type="CDD" id="cd00541">
    <property type="entry name" value="OMPLA"/>
    <property type="match status" value="1"/>
</dbReference>
<dbReference type="Proteomes" id="UP000501168">
    <property type="component" value="Chromosome"/>
</dbReference>
<evidence type="ECO:0000256" key="6">
    <source>
        <dbReference type="ARBA" id="ARBA00013278"/>
    </source>
</evidence>
<keyword evidence="11 20" id="KW-0732">Signal</keyword>
<dbReference type="EC" id="3.1.1.32" evidence="5 20"/>
<evidence type="ECO:0000256" key="10">
    <source>
        <dbReference type="ARBA" id="ARBA00022723"/>
    </source>
</evidence>
<comment type="catalytic activity">
    <reaction evidence="2 20">
        <text>a 1,2-diacyl-sn-glycero-3-phosphocholine + H2O = a 1-acyl-sn-glycero-3-phosphocholine + a fatty acid + H(+)</text>
        <dbReference type="Rhea" id="RHEA:15801"/>
        <dbReference type="ChEBI" id="CHEBI:15377"/>
        <dbReference type="ChEBI" id="CHEBI:15378"/>
        <dbReference type="ChEBI" id="CHEBI:28868"/>
        <dbReference type="ChEBI" id="CHEBI:57643"/>
        <dbReference type="ChEBI" id="CHEBI:58168"/>
        <dbReference type="EC" id="3.1.1.4"/>
    </reaction>
</comment>
<feature type="binding site" description="in dimeric form" evidence="19">
    <location>
        <position position="174"/>
    </location>
    <ligand>
        <name>Ca(2+)</name>
        <dbReference type="ChEBI" id="CHEBI:29108"/>
        <label>1</label>
    </ligand>
</feature>
<comment type="catalytic activity">
    <reaction evidence="1 20">
        <text>a 1,2-diacyl-sn-glycero-3-phosphocholine + H2O = a 2-acyl-sn-glycero-3-phosphocholine + a fatty acid + H(+)</text>
        <dbReference type="Rhea" id="RHEA:18689"/>
        <dbReference type="ChEBI" id="CHEBI:15377"/>
        <dbReference type="ChEBI" id="CHEBI:15378"/>
        <dbReference type="ChEBI" id="CHEBI:28868"/>
        <dbReference type="ChEBI" id="CHEBI:57643"/>
        <dbReference type="ChEBI" id="CHEBI:57875"/>
        <dbReference type="EC" id="3.1.1.32"/>
    </reaction>
</comment>
<dbReference type="KEGG" id="orb:IPMB12_06070"/>
<evidence type="ECO:0000256" key="14">
    <source>
        <dbReference type="ARBA" id="ARBA00022963"/>
    </source>
</evidence>
<dbReference type="InParanoid" id="A0A6G9IBU0"/>
<dbReference type="GO" id="GO:0009279">
    <property type="term" value="C:cell outer membrane"/>
    <property type="evidence" value="ECO:0007669"/>
    <property type="project" value="UniProtKB-SubCell"/>
</dbReference>
<evidence type="ECO:0000256" key="15">
    <source>
        <dbReference type="ARBA" id="ARBA00023098"/>
    </source>
</evidence>
<keyword evidence="22" id="KW-1185">Reference proteome</keyword>
<evidence type="ECO:0000256" key="7">
    <source>
        <dbReference type="ARBA" id="ARBA00021726"/>
    </source>
</evidence>
<dbReference type="EC" id="3.1.1.4" evidence="6 20"/>
<name>A0A6G9IBU0_9GAMM</name>
<dbReference type="Gene3D" id="2.40.230.10">
    <property type="entry name" value="Phospholipase A1"/>
    <property type="match status" value="1"/>
</dbReference>
<evidence type="ECO:0000256" key="8">
    <source>
        <dbReference type="ARBA" id="ARBA00022452"/>
    </source>
</evidence>
<proteinExistence type="inferred from homology"/>
<evidence type="ECO:0000256" key="18">
    <source>
        <dbReference type="PIRSR" id="PIRSR603187-1"/>
    </source>
</evidence>
<evidence type="ECO:0000256" key="12">
    <source>
        <dbReference type="ARBA" id="ARBA00022801"/>
    </source>
</evidence>
<feature type="signal peptide" evidence="20">
    <location>
        <begin position="1"/>
        <end position="29"/>
    </location>
</feature>
<evidence type="ECO:0000256" key="9">
    <source>
        <dbReference type="ARBA" id="ARBA00022692"/>
    </source>
</evidence>
<keyword evidence="12 20" id="KW-0378">Hydrolase</keyword>
<feature type="active site" description="Nucleophile" evidence="18">
    <location>
        <position position="171"/>
    </location>
</feature>
<evidence type="ECO:0000256" key="20">
    <source>
        <dbReference type="RuleBase" id="RU366027"/>
    </source>
</evidence>
<dbReference type="GO" id="GO:0008970">
    <property type="term" value="F:phospholipase A1 activity"/>
    <property type="evidence" value="ECO:0007669"/>
    <property type="project" value="UniProtKB-EC"/>
</dbReference>